<dbReference type="InterPro" id="IPR029044">
    <property type="entry name" value="Nucleotide-diphossugar_trans"/>
</dbReference>
<gene>
    <name evidence="2" type="ORF">FYJ75_12570</name>
</gene>
<dbReference type="PANTHER" id="PTHR43630:SF2">
    <property type="entry name" value="GLYCOSYLTRANSFERASE"/>
    <property type="match status" value="1"/>
</dbReference>
<dbReference type="CDD" id="cd02511">
    <property type="entry name" value="Beta4Glucosyltransferase"/>
    <property type="match status" value="1"/>
</dbReference>
<dbReference type="EMBL" id="VUNI01000027">
    <property type="protein sequence ID" value="MST75815.1"/>
    <property type="molecule type" value="Genomic_DNA"/>
</dbReference>
<sequence length="348" mass="40456">MISISLCMIVKNEEQVLARCLDSVAPLMDEIIIVDTGSTDRTKEIAAKYTERIYDFDWCDDFAAARNYAFSLASMDYIYAPDADEYLDPVNQERFLMLKEALLPEIEIVQMRYVTPTDYNTVQNCKRELRPKLFKRLRTFTWVDPIHETIRTEPVIYDSDIEIMHLPHSLHCKRDFTLFEKAFHRDGSLSEKVASMYAKELFKCGEYPDFLASEDFFLQNYEQTASPEAASVLAHIARLKNDTDSFFSICLKDMAGDSCSEICYELGCYYMSRRNYLEASLWFYNAAYETEAVLDIEIPGQKALLALADCYQNMAEQCDPESYEHDRLLEDASDCRMRAENWHLPEEL</sequence>
<evidence type="ECO:0000259" key="1">
    <source>
        <dbReference type="Pfam" id="PF00535"/>
    </source>
</evidence>
<dbReference type="PANTHER" id="PTHR43630">
    <property type="entry name" value="POLY-BETA-1,6-N-ACETYL-D-GLUCOSAMINE SYNTHASE"/>
    <property type="match status" value="1"/>
</dbReference>
<reference evidence="2 3" key="1">
    <citation type="submission" date="2019-08" db="EMBL/GenBank/DDBJ databases">
        <title>In-depth cultivation of the pig gut microbiome towards novel bacterial diversity and tailored functional studies.</title>
        <authorList>
            <person name="Wylensek D."/>
            <person name="Hitch T.C.A."/>
            <person name="Clavel T."/>
        </authorList>
    </citation>
    <scope>NUCLEOTIDE SEQUENCE [LARGE SCALE GENOMIC DNA]</scope>
    <source>
        <strain evidence="2 3">MUC/MUC-530-WT-4D</strain>
    </source>
</reference>
<comment type="caution">
    <text evidence="2">The sequence shown here is derived from an EMBL/GenBank/DDBJ whole genome shotgun (WGS) entry which is preliminary data.</text>
</comment>
<dbReference type="InterPro" id="IPR001173">
    <property type="entry name" value="Glyco_trans_2-like"/>
</dbReference>
<name>A0A6L5YTW3_9FIRM</name>
<dbReference type="GO" id="GO:0016740">
    <property type="term" value="F:transferase activity"/>
    <property type="evidence" value="ECO:0007669"/>
    <property type="project" value="UniProtKB-KW"/>
</dbReference>
<keyword evidence="2" id="KW-0808">Transferase</keyword>
<keyword evidence="3" id="KW-1185">Reference proteome</keyword>
<organism evidence="2 3">
    <name type="scientific">Roseburia porci</name>
    <dbReference type="NCBI Taxonomy" id="2605790"/>
    <lineage>
        <taxon>Bacteria</taxon>
        <taxon>Bacillati</taxon>
        <taxon>Bacillota</taxon>
        <taxon>Clostridia</taxon>
        <taxon>Lachnospirales</taxon>
        <taxon>Lachnospiraceae</taxon>
        <taxon>Roseburia</taxon>
    </lineage>
</organism>
<dbReference type="SUPFAM" id="SSF53448">
    <property type="entry name" value="Nucleotide-diphospho-sugar transferases"/>
    <property type="match status" value="1"/>
</dbReference>
<dbReference type="Gene3D" id="3.90.550.10">
    <property type="entry name" value="Spore Coat Polysaccharide Biosynthesis Protein SpsA, Chain A"/>
    <property type="match status" value="1"/>
</dbReference>
<proteinExistence type="predicted"/>
<accession>A0A6L5YTW3</accession>
<dbReference type="Pfam" id="PF00535">
    <property type="entry name" value="Glycos_transf_2"/>
    <property type="match status" value="1"/>
</dbReference>
<dbReference type="Proteomes" id="UP000474024">
    <property type="component" value="Unassembled WGS sequence"/>
</dbReference>
<dbReference type="AlphaFoldDB" id="A0A6L5YTW3"/>
<dbReference type="RefSeq" id="WP_154430785.1">
    <property type="nucleotide sequence ID" value="NZ_VUNI01000027.1"/>
</dbReference>
<protein>
    <submittedName>
        <fullName evidence="2">Glycosyltransferase family 2 protein</fullName>
    </submittedName>
</protein>
<evidence type="ECO:0000313" key="3">
    <source>
        <dbReference type="Proteomes" id="UP000474024"/>
    </source>
</evidence>
<evidence type="ECO:0000313" key="2">
    <source>
        <dbReference type="EMBL" id="MST75815.1"/>
    </source>
</evidence>
<feature type="domain" description="Glycosyltransferase 2-like" evidence="1">
    <location>
        <begin position="5"/>
        <end position="142"/>
    </location>
</feature>